<sequence>MSDIAVVGSFSTPPNGSGSPRTLLTEQGEARDALLHIAMAQVLPDDSGLHATSRSGLSKLENWAARAAQEGADVVVFPEYFLSGATHELWSSVRGQQSEAEQGEQAWLDVILHVARKYDVDVVAGTVVELGTKAELPHRKDGDELYNTSYYVSRGGEVHRYTKQNLWHPERATLSNSHPGSHPDQHELATFVIETKRGTKVRAAMAICWDLAWYDRFNQMLTPPFSAASDLDREGQVKGPDVIFAPTCWYASDGGSAALAWNPNAEAKLLDSLTQARAVEIEALVVMCNIAGPIFTPDQMQSLIQQIKSNPDTDLPLIGLGRSTIAAPFLGIAAQTPDANEALLLQSIDLNVLLDARQVYRMRYDHALR</sequence>
<evidence type="ECO:0000313" key="2">
    <source>
        <dbReference type="Proteomes" id="UP000053758"/>
    </source>
</evidence>
<dbReference type="InterPro" id="IPR036526">
    <property type="entry name" value="C-N_Hydrolase_sf"/>
</dbReference>
<dbReference type="CDD" id="cd07197">
    <property type="entry name" value="nitrilase"/>
    <property type="match status" value="1"/>
</dbReference>
<dbReference type="PANTHER" id="PTHR43674:SF16">
    <property type="entry name" value="CARBON-NITROGEN FAMILY, PUTATIVE (AFU_ORTHOLOGUE AFUA_5G02350)-RELATED"/>
    <property type="match status" value="1"/>
</dbReference>
<dbReference type="Proteomes" id="UP000053758">
    <property type="component" value="Unassembled WGS sequence"/>
</dbReference>
<accession>A0A081CG23</accession>
<dbReference type="Pfam" id="PF00795">
    <property type="entry name" value="CN_hydrolase"/>
    <property type="match status" value="1"/>
</dbReference>
<dbReference type="HOGENOM" id="CLU_608483_0_0_1"/>
<organism evidence="1 2">
    <name type="scientific">Pseudozyma antarctica</name>
    <name type="common">Yeast</name>
    <name type="synonym">Candida antarctica</name>
    <dbReference type="NCBI Taxonomy" id="84753"/>
    <lineage>
        <taxon>Eukaryota</taxon>
        <taxon>Fungi</taxon>
        <taxon>Dikarya</taxon>
        <taxon>Basidiomycota</taxon>
        <taxon>Ustilaginomycotina</taxon>
        <taxon>Ustilaginomycetes</taxon>
        <taxon>Ustilaginales</taxon>
        <taxon>Ustilaginaceae</taxon>
        <taxon>Moesziomyces</taxon>
    </lineage>
</organism>
<dbReference type="PROSITE" id="PS50263">
    <property type="entry name" value="CN_HYDROLASE"/>
    <property type="match status" value="1"/>
</dbReference>
<proteinExistence type="predicted"/>
<dbReference type="Gene3D" id="3.60.110.10">
    <property type="entry name" value="Carbon-nitrogen hydrolase"/>
    <property type="match status" value="1"/>
</dbReference>
<name>A0A081CG23_PSEA2</name>
<evidence type="ECO:0000313" key="1">
    <source>
        <dbReference type="EMBL" id="GAK65619.1"/>
    </source>
</evidence>
<gene>
    <name evidence="1" type="ORF">PAN0_009d3837</name>
</gene>
<dbReference type="EMBL" id="DF830076">
    <property type="protein sequence ID" value="GAK65619.1"/>
    <property type="molecule type" value="Genomic_DNA"/>
</dbReference>
<keyword evidence="1" id="KW-0378">Hydrolase</keyword>
<dbReference type="PANTHER" id="PTHR43674">
    <property type="entry name" value="NITRILASE C965.09-RELATED"/>
    <property type="match status" value="1"/>
</dbReference>
<dbReference type="OrthoDB" id="412018at2759"/>
<dbReference type="GO" id="GO:0016811">
    <property type="term" value="F:hydrolase activity, acting on carbon-nitrogen (but not peptide) bonds, in linear amides"/>
    <property type="evidence" value="ECO:0007669"/>
    <property type="project" value="TreeGrafter"/>
</dbReference>
<reference evidence="2" key="1">
    <citation type="journal article" date="2014" name="Genome Announc.">
        <title>Draft Genome Sequence of the Yeast Pseudozyma antarctica Type Strain JCM10317, a Producer of the Glycolipid Biosurfactants, Mannosylerythritol Lipids.</title>
        <authorList>
            <person name="Saika A."/>
            <person name="Koike H."/>
            <person name="Hori T."/>
            <person name="Fukuoka T."/>
            <person name="Sato S."/>
            <person name="Habe H."/>
            <person name="Kitamoto D."/>
            <person name="Morita T."/>
        </authorList>
    </citation>
    <scope>NUCLEOTIDE SEQUENCE [LARGE SCALE GENOMIC DNA]</scope>
    <source>
        <strain evidence="2">JCM 10317</strain>
    </source>
</reference>
<dbReference type="AlphaFoldDB" id="A0A081CG23"/>
<keyword evidence="2" id="KW-1185">Reference proteome</keyword>
<dbReference type="SUPFAM" id="SSF56317">
    <property type="entry name" value="Carbon-nitrogen hydrolase"/>
    <property type="match status" value="1"/>
</dbReference>
<protein>
    <submittedName>
        <fullName evidence="1">Carbon-nitrogen hydrolase</fullName>
    </submittedName>
</protein>
<dbReference type="RefSeq" id="XP_014656282.1">
    <property type="nucleotide sequence ID" value="XM_014800796.1"/>
</dbReference>
<dbReference type="InterPro" id="IPR003010">
    <property type="entry name" value="C-N_Hydrolase"/>
</dbReference>
<dbReference type="GeneID" id="26304698"/>
<dbReference type="InterPro" id="IPR050345">
    <property type="entry name" value="Aliph_Amidase/BUP"/>
</dbReference>